<evidence type="ECO:0000313" key="4">
    <source>
        <dbReference type="Proteomes" id="UP000182375"/>
    </source>
</evidence>
<dbReference type="GO" id="GO:0046872">
    <property type="term" value="F:metal ion binding"/>
    <property type="evidence" value="ECO:0007669"/>
    <property type="project" value="UniProtKB-KW"/>
</dbReference>
<evidence type="ECO:0000313" key="3">
    <source>
        <dbReference type="EMBL" id="SEC24269.1"/>
    </source>
</evidence>
<dbReference type="Proteomes" id="UP000182375">
    <property type="component" value="Unassembled WGS sequence"/>
</dbReference>
<dbReference type="PROSITE" id="PS51819">
    <property type="entry name" value="VOC"/>
    <property type="match status" value="2"/>
</dbReference>
<dbReference type="SUPFAM" id="SSF54593">
    <property type="entry name" value="Glyoxalase/Bleomycin resistance protein/Dihydroxybiphenyl dioxygenase"/>
    <property type="match status" value="1"/>
</dbReference>
<gene>
    <name evidence="3" type="ORF">SAMN04490357_1530</name>
</gene>
<dbReference type="GeneID" id="95510735"/>
<dbReference type="Pfam" id="PF00903">
    <property type="entry name" value="Glyoxalase"/>
    <property type="match status" value="2"/>
</dbReference>
<feature type="domain" description="VOC" evidence="2">
    <location>
        <begin position="143"/>
        <end position="255"/>
    </location>
</feature>
<dbReference type="PANTHER" id="PTHR43048">
    <property type="entry name" value="METHYLMALONYL-COA EPIMERASE"/>
    <property type="match status" value="1"/>
</dbReference>
<dbReference type="GO" id="GO:0016829">
    <property type="term" value="F:lyase activity"/>
    <property type="evidence" value="ECO:0007669"/>
    <property type="project" value="UniProtKB-KW"/>
</dbReference>
<protein>
    <submittedName>
        <fullName evidence="3">Predicted lactoylglutathione lyase</fullName>
    </submittedName>
</protein>
<dbReference type="PANTHER" id="PTHR43048:SF5">
    <property type="entry name" value="BLR5325 PROTEIN"/>
    <property type="match status" value="1"/>
</dbReference>
<reference evidence="3 4" key="1">
    <citation type="submission" date="2016-10" db="EMBL/GenBank/DDBJ databases">
        <authorList>
            <person name="de Groot N.N."/>
        </authorList>
    </citation>
    <scope>NUCLEOTIDE SEQUENCE [LARGE SCALE GENOMIC DNA]</scope>
    <source>
        <strain evidence="3 4">DSM 40306</strain>
    </source>
</reference>
<dbReference type="GO" id="GO:0004493">
    <property type="term" value="F:methylmalonyl-CoA epimerase activity"/>
    <property type="evidence" value="ECO:0007669"/>
    <property type="project" value="TreeGrafter"/>
</dbReference>
<dbReference type="GO" id="GO:0046491">
    <property type="term" value="P:L-methylmalonyl-CoA metabolic process"/>
    <property type="evidence" value="ECO:0007669"/>
    <property type="project" value="TreeGrafter"/>
</dbReference>
<dbReference type="InterPro" id="IPR037523">
    <property type="entry name" value="VOC_core"/>
</dbReference>
<keyword evidence="1" id="KW-0479">Metal-binding</keyword>
<evidence type="ECO:0000259" key="2">
    <source>
        <dbReference type="PROSITE" id="PS51819"/>
    </source>
</evidence>
<dbReference type="RefSeq" id="WP_167381388.1">
    <property type="nucleotide sequence ID" value="NZ_FNTD01000004.1"/>
</dbReference>
<accession>A0A1H4QX69</accession>
<sequence>MVHVQTLNNIALSVPDLDRTEDFYLDRWGLKAVNGDGDSGRRYLRTMTSAHHGLSLEQSQAGAERGELVHISFDVASRADLDAAVETAVAAGGRLEREPGAAVAPGHQASAAVRDPDGNVVQLLYGAAFTEENHRARIVAPRKLGHVVLNTPRRATLERFYAALGLRVSDRTARGMSFLRCNRDHHSLAVTDSERTGVQHIAFDVVDMDNVMTALGSLTREGTACVWGPGRHGPGHNIFTYYADPAGVFIEYYAELEQVEEEMDGPLEAKFWGEEWKGDTWGYAGPPPPNFTK</sequence>
<dbReference type="InterPro" id="IPR029068">
    <property type="entry name" value="Glyas_Bleomycin-R_OHBP_Dase"/>
</dbReference>
<dbReference type="InterPro" id="IPR051785">
    <property type="entry name" value="MMCE/EMCE_epimerase"/>
</dbReference>
<dbReference type="InterPro" id="IPR004360">
    <property type="entry name" value="Glyas_Fos-R_dOase_dom"/>
</dbReference>
<name>A0A1H4QX69_9ACTN</name>
<dbReference type="EMBL" id="FNTD01000004">
    <property type="protein sequence ID" value="SEC24269.1"/>
    <property type="molecule type" value="Genomic_DNA"/>
</dbReference>
<proteinExistence type="predicted"/>
<organism evidence="3 4">
    <name type="scientific">Streptomyces misionensis</name>
    <dbReference type="NCBI Taxonomy" id="67331"/>
    <lineage>
        <taxon>Bacteria</taxon>
        <taxon>Bacillati</taxon>
        <taxon>Actinomycetota</taxon>
        <taxon>Actinomycetes</taxon>
        <taxon>Kitasatosporales</taxon>
        <taxon>Streptomycetaceae</taxon>
        <taxon>Streptomyces</taxon>
    </lineage>
</organism>
<feature type="domain" description="VOC" evidence="2">
    <location>
        <begin position="6"/>
        <end position="126"/>
    </location>
</feature>
<dbReference type="STRING" id="67331.SAMN04490357_1530"/>
<dbReference type="AlphaFoldDB" id="A0A1H4QX69"/>
<dbReference type="Gene3D" id="3.10.180.10">
    <property type="entry name" value="2,3-Dihydroxybiphenyl 1,2-Dioxygenase, domain 1"/>
    <property type="match status" value="2"/>
</dbReference>
<evidence type="ECO:0000256" key="1">
    <source>
        <dbReference type="ARBA" id="ARBA00022723"/>
    </source>
</evidence>
<keyword evidence="3" id="KW-0456">Lyase</keyword>